<comment type="caution">
    <text evidence="1">The sequence shown here is derived from an EMBL/GenBank/DDBJ whole genome shotgun (WGS) entry which is preliminary data.</text>
</comment>
<keyword evidence="2" id="KW-1185">Reference proteome</keyword>
<dbReference type="Proteomes" id="UP001652503">
    <property type="component" value="Unassembled WGS sequence"/>
</dbReference>
<evidence type="ECO:0000313" key="2">
    <source>
        <dbReference type="Proteomes" id="UP001652503"/>
    </source>
</evidence>
<sequence>MRRNLILLGLVAAGALTAGIVGWRRLRRDPTLPPARRPMPWAEFRALYARPLAPPAGPLRVFHLGHSLVGHDMPAMLAQLAGPGHRYESQIGRGTTLRAHWEDHIPIEGYAEDNDHDRFRPAKEALASGDYDAVILTERVEIRTSIKEEGAASYLALWAALARQGNPATRVYLYETWHWLSDSEGWLERLDRDLPRHWIGEVMRGAAAYPGGAPVYLIPAGQVLARIARAAEAGEVPGIASREDFFARTAEGKLDKIHIGDLGAFLVALTHHAVLYGTEPPGLMSRMHRADGAPADLPEALDRAALWRMVREVASALPETGMRQS</sequence>
<proteinExistence type="predicted"/>
<reference evidence="1 2" key="1">
    <citation type="submission" date="2022-10" db="EMBL/GenBank/DDBJ databases">
        <title>Defluviimonas sp. nov., isolated from ocean surface water.</title>
        <authorList>
            <person name="He W."/>
            <person name="Wang L."/>
            <person name="Zhang D.-F."/>
        </authorList>
    </citation>
    <scope>NUCLEOTIDE SEQUENCE [LARGE SCALE GENOMIC DNA]</scope>
    <source>
        <strain evidence="1 2">WL0075</strain>
    </source>
</reference>
<dbReference type="RefSeq" id="WP_263720529.1">
    <property type="nucleotide sequence ID" value="NZ_JAOWLA010000003.1"/>
</dbReference>
<dbReference type="EMBL" id="JAOWLA010000003">
    <property type="protein sequence ID" value="MCV2864059.1"/>
    <property type="molecule type" value="Genomic_DNA"/>
</dbReference>
<evidence type="ECO:0000313" key="1">
    <source>
        <dbReference type="EMBL" id="MCV2864059.1"/>
    </source>
</evidence>
<gene>
    <name evidence="1" type="ORF">OE647_04800</name>
</gene>
<dbReference type="Gene3D" id="3.40.50.1110">
    <property type="entry name" value="SGNH hydrolase"/>
    <property type="match status" value="1"/>
</dbReference>
<organism evidence="1 2">
    <name type="scientific">Albidovulum sediminicola</name>
    <dbReference type="NCBI Taxonomy" id="2984331"/>
    <lineage>
        <taxon>Bacteria</taxon>
        <taxon>Pseudomonadati</taxon>
        <taxon>Pseudomonadota</taxon>
        <taxon>Alphaproteobacteria</taxon>
        <taxon>Rhodobacterales</taxon>
        <taxon>Paracoccaceae</taxon>
        <taxon>Albidovulum</taxon>
    </lineage>
</organism>
<name>A0ABT2YYU6_9RHOB</name>
<protein>
    <submittedName>
        <fullName evidence="1">Uncharacterized protein</fullName>
    </submittedName>
</protein>
<dbReference type="InterPro" id="IPR036514">
    <property type="entry name" value="SGNH_hydro_sf"/>
</dbReference>
<accession>A0ABT2YYU6</accession>